<protein>
    <recommendedName>
        <fullName evidence="5">Kinesin light chain</fullName>
    </recommendedName>
</protein>
<reference evidence="4" key="1">
    <citation type="journal article" date="2023" name="Commun. Biol.">
        <title>Genome analysis of Parmales, the sister group of diatoms, reveals the evolutionary specialization of diatoms from phago-mixotrophs to photoautotrophs.</title>
        <authorList>
            <person name="Ban H."/>
            <person name="Sato S."/>
            <person name="Yoshikawa S."/>
            <person name="Yamada K."/>
            <person name="Nakamura Y."/>
            <person name="Ichinomiya M."/>
            <person name="Sato N."/>
            <person name="Blanc-Mathieu R."/>
            <person name="Endo H."/>
            <person name="Kuwata A."/>
            <person name="Ogata H."/>
        </authorList>
    </citation>
    <scope>NUCLEOTIDE SEQUENCE [LARGE SCALE GENOMIC DNA]</scope>
    <source>
        <strain evidence="4">NIES 3700</strain>
    </source>
</reference>
<proteinExistence type="predicted"/>
<dbReference type="InterPro" id="IPR011990">
    <property type="entry name" value="TPR-like_helical_dom_sf"/>
</dbReference>
<name>A0A9W7KSW7_9STRA</name>
<dbReference type="Pfam" id="PF13424">
    <property type="entry name" value="TPR_12"/>
    <property type="match status" value="1"/>
</dbReference>
<dbReference type="AlphaFoldDB" id="A0A9W7KSW7"/>
<evidence type="ECO:0000313" key="4">
    <source>
        <dbReference type="Proteomes" id="UP001165122"/>
    </source>
</evidence>
<accession>A0A9W7KSW7</accession>
<evidence type="ECO:0000256" key="1">
    <source>
        <dbReference type="ARBA" id="ARBA00022737"/>
    </source>
</evidence>
<dbReference type="Proteomes" id="UP001165122">
    <property type="component" value="Unassembled WGS sequence"/>
</dbReference>
<sequence>MMGLMESMVAAGLGQNNAVVLDLLNACGSTIESMWLWDSDEKAAEMWDRCLKGHLATLGLVHADTLSTMRNLGAVYARMEKRKKGLELLERALKGMERTLGKSHPMTIAALENLAEIHELGSGTFAERECLEAEGYYERALRGCTAHFGKDHLRSKKTLYNLNRCVSNAGGDIARMQRRKREIATIIKVSRRWEVFFVGERSF</sequence>
<evidence type="ECO:0000256" key="2">
    <source>
        <dbReference type="ARBA" id="ARBA00022803"/>
    </source>
</evidence>
<gene>
    <name evidence="3" type="ORF">TrLO_g15588</name>
</gene>
<comment type="caution">
    <text evidence="3">The sequence shown here is derived from an EMBL/GenBank/DDBJ whole genome shotgun (WGS) entry which is preliminary data.</text>
</comment>
<dbReference type="Pfam" id="PF13374">
    <property type="entry name" value="TPR_10"/>
    <property type="match status" value="1"/>
</dbReference>
<dbReference type="Gene3D" id="1.25.40.10">
    <property type="entry name" value="Tetratricopeptide repeat domain"/>
    <property type="match status" value="1"/>
</dbReference>
<organism evidence="3 4">
    <name type="scientific">Triparma laevis f. longispina</name>
    <dbReference type="NCBI Taxonomy" id="1714387"/>
    <lineage>
        <taxon>Eukaryota</taxon>
        <taxon>Sar</taxon>
        <taxon>Stramenopiles</taxon>
        <taxon>Ochrophyta</taxon>
        <taxon>Bolidophyceae</taxon>
        <taxon>Parmales</taxon>
        <taxon>Triparmaceae</taxon>
        <taxon>Triparma</taxon>
    </lineage>
</organism>
<dbReference type="SUPFAM" id="SSF48452">
    <property type="entry name" value="TPR-like"/>
    <property type="match status" value="1"/>
</dbReference>
<keyword evidence="1" id="KW-0677">Repeat</keyword>
<dbReference type="PANTHER" id="PTHR45641:SF19">
    <property type="entry name" value="NEPHROCYSTIN-3"/>
    <property type="match status" value="1"/>
</dbReference>
<dbReference type="OrthoDB" id="626167at2759"/>
<dbReference type="PANTHER" id="PTHR45641">
    <property type="entry name" value="TETRATRICOPEPTIDE REPEAT PROTEIN (AFU_ORTHOLOGUE AFUA_6G03870)"/>
    <property type="match status" value="1"/>
</dbReference>
<keyword evidence="2" id="KW-0802">TPR repeat</keyword>
<evidence type="ECO:0000313" key="3">
    <source>
        <dbReference type="EMBL" id="GMI10191.1"/>
    </source>
</evidence>
<evidence type="ECO:0008006" key="5">
    <source>
        <dbReference type="Google" id="ProtNLM"/>
    </source>
</evidence>
<keyword evidence="4" id="KW-1185">Reference proteome</keyword>
<dbReference type="EMBL" id="BRXW01000146">
    <property type="protein sequence ID" value="GMI10191.1"/>
    <property type="molecule type" value="Genomic_DNA"/>
</dbReference>